<dbReference type="EMBL" id="JAWJWE010000036">
    <property type="protein sequence ID" value="KAK6628276.1"/>
    <property type="molecule type" value="Genomic_DNA"/>
</dbReference>
<evidence type="ECO:0000256" key="1">
    <source>
        <dbReference type="SAM" id="MobiDB-lite"/>
    </source>
</evidence>
<feature type="non-terminal residue" evidence="2">
    <location>
        <position position="1"/>
    </location>
</feature>
<evidence type="ECO:0000313" key="3">
    <source>
        <dbReference type="Proteomes" id="UP001372834"/>
    </source>
</evidence>
<dbReference type="AlphaFoldDB" id="A0AAN8NYS5"/>
<organism evidence="2 3">
    <name type="scientific">Polyplax serrata</name>
    <name type="common">Common mouse louse</name>
    <dbReference type="NCBI Taxonomy" id="468196"/>
    <lineage>
        <taxon>Eukaryota</taxon>
        <taxon>Metazoa</taxon>
        <taxon>Ecdysozoa</taxon>
        <taxon>Arthropoda</taxon>
        <taxon>Hexapoda</taxon>
        <taxon>Insecta</taxon>
        <taxon>Pterygota</taxon>
        <taxon>Neoptera</taxon>
        <taxon>Paraneoptera</taxon>
        <taxon>Psocodea</taxon>
        <taxon>Troctomorpha</taxon>
        <taxon>Phthiraptera</taxon>
        <taxon>Anoplura</taxon>
        <taxon>Polyplacidae</taxon>
        <taxon>Polyplax</taxon>
    </lineage>
</organism>
<protein>
    <submittedName>
        <fullName evidence="2">Uncharacterized protein</fullName>
    </submittedName>
</protein>
<feature type="region of interest" description="Disordered" evidence="1">
    <location>
        <begin position="1"/>
        <end position="27"/>
    </location>
</feature>
<comment type="caution">
    <text evidence="2">The sequence shown here is derived from an EMBL/GenBank/DDBJ whole genome shotgun (WGS) entry which is preliminary data.</text>
</comment>
<accession>A0AAN8NYS5</accession>
<sequence length="59" mass="6741">NFVFVKNPEELKAGKEPSNMSKKKNRKCEFANEVADETSVRSETAAQKEYARQKHIARA</sequence>
<evidence type="ECO:0000313" key="2">
    <source>
        <dbReference type="EMBL" id="KAK6628276.1"/>
    </source>
</evidence>
<name>A0AAN8NYS5_POLSC</name>
<dbReference type="Proteomes" id="UP001372834">
    <property type="component" value="Unassembled WGS sequence"/>
</dbReference>
<reference evidence="2 3" key="1">
    <citation type="submission" date="2023-10" db="EMBL/GenBank/DDBJ databases">
        <title>Genomes of two closely related lineages of the louse Polyplax serrata with different host specificities.</title>
        <authorList>
            <person name="Martinu J."/>
            <person name="Tarabai H."/>
            <person name="Stefka J."/>
            <person name="Hypsa V."/>
        </authorList>
    </citation>
    <scope>NUCLEOTIDE SEQUENCE [LARGE SCALE GENOMIC DNA]</scope>
    <source>
        <strain evidence="2">HR10_N</strain>
    </source>
</reference>
<proteinExistence type="predicted"/>
<feature type="non-terminal residue" evidence="2">
    <location>
        <position position="59"/>
    </location>
</feature>
<gene>
    <name evidence="2" type="ORF">RUM43_002088</name>
</gene>